<gene>
    <name evidence="2" type="ORF">D9V34_00765</name>
    <name evidence="1" type="ORF">D9V34_13060</name>
</gene>
<comment type="caution">
    <text evidence="1">The sequence shown here is derived from an EMBL/GenBank/DDBJ whole genome shotgun (WGS) entry which is preliminary data.</text>
</comment>
<dbReference type="Proteomes" id="UP000269438">
    <property type="component" value="Unassembled WGS sequence"/>
</dbReference>
<dbReference type="SUPFAM" id="SSF160424">
    <property type="entry name" value="BH3703-like"/>
    <property type="match status" value="1"/>
</dbReference>
<dbReference type="RefSeq" id="WP_121687049.1">
    <property type="nucleotide sequence ID" value="NZ_RCUY01000001.1"/>
</dbReference>
<evidence type="ECO:0000313" key="1">
    <source>
        <dbReference type="EMBL" id="RLP80779.1"/>
    </source>
</evidence>
<dbReference type="InterPro" id="IPR036170">
    <property type="entry name" value="YezG-like_sf"/>
</dbReference>
<name>A0A3L7AK37_9MICO</name>
<organism evidence="1 3">
    <name type="scientific">Mycetocola lacteus</name>
    <dbReference type="NCBI Taxonomy" id="76637"/>
    <lineage>
        <taxon>Bacteria</taxon>
        <taxon>Bacillati</taxon>
        <taxon>Actinomycetota</taxon>
        <taxon>Actinomycetes</taxon>
        <taxon>Micrococcales</taxon>
        <taxon>Microbacteriaceae</taxon>
        <taxon>Mycetocola</taxon>
    </lineage>
</organism>
<dbReference type="OrthoDB" id="6957847at2"/>
<reference evidence="1 3" key="1">
    <citation type="submission" date="2018-10" db="EMBL/GenBank/DDBJ databases">
        <authorList>
            <person name="Li J."/>
        </authorList>
    </citation>
    <scope>NUCLEOTIDE SEQUENCE [LARGE SCALE GENOMIC DNA]</scope>
    <source>
        <strain evidence="1 3">JCM 11654</strain>
    </source>
</reference>
<accession>A0A3L7AK37</accession>
<dbReference type="EMBL" id="RCUY01000011">
    <property type="protein sequence ID" value="RLP80779.1"/>
    <property type="molecule type" value="Genomic_DNA"/>
</dbReference>
<evidence type="ECO:0000313" key="2">
    <source>
        <dbReference type="EMBL" id="RLP84564.1"/>
    </source>
</evidence>
<keyword evidence="3" id="KW-1185">Reference proteome</keyword>
<dbReference type="EMBL" id="RCUY01000001">
    <property type="protein sequence ID" value="RLP84564.1"/>
    <property type="molecule type" value="Genomic_DNA"/>
</dbReference>
<protein>
    <submittedName>
        <fullName evidence="1">Uncharacterized protein</fullName>
    </submittedName>
</protein>
<evidence type="ECO:0000313" key="3">
    <source>
        <dbReference type="Proteomes" id="UP000269438"/>
    </source>
</evidence>
<sequence>MFDQASLGLPSEQASFNALGQALYVLIQPGDTRIEYEVNLLHGVGFARTRVFTPAGQKEHKGERYESITTPFAVLKSAQDLRAACYREGNGTWFSAKIVVTAQGSASAEYNYDTEPEGFPGDVVTDPAAYVEDQEFFPRNLSAQPEWLRQRLAEGQASIEASGNKRERR</sequence>
<dbReference type="AlphaFoldDB" id="A0A3L7AK37"/>
<proteinExistence type="predicted"/>